<evidence type="ECO:0000256" key="7">
    <source>
        <dbReference type="HAMAP-Rule" id="MF_01376"/>
    </source>
</evidence>
<dbReference type="InterPro" id="IPR015424">
    <property type="entry name" value="PyrdxlP-dep_Trfase"/>
</dbReference>
<comment type="function">
    <text evidence="7">Involved in phosphonate degradation.</text>
</comment>
<accession>A0ABY3SGU2</accession>
<protein>
    <recommendedName>
        <fullName evidence="7">2-aminoethylphosphonate--pyruvate transaminase</fullName>
        <ecNumber evidence="7">2.6.1.37</ecNumber>
    </recommendedName>
    <alternativeName>
        <fullName evidence="7">2-aminoethylphosphonate aminotransferase</fullName>
    </alternativeName>
    <alternativeName>
        <fullName evidence="7">AEP transaminase</fullName>
        <shortName evidence="7">AEPT</shortName>
    </alternativeName>
</protein>
<evidence type="ECO:0000313" key="9">
    <source>
        <dbReference type="EMBL" id="UJF33217.1"/>
    </source>
</evidence>
<evidence type="ECO:0000313" key="10">
    <source>
        <dbReference type="Proteomes" id="UP001649230"/>
    </source>
</evidence>
<dbReference type="PANTHER" id="PTHR42778:SF1">
    <property type="entry name" value="2-AMINOETHYLPHOSPHONATE--PYRUVATE TRANSAMINASE"/>
    <property type="match status" value="1"/>
</dbReference>
<evidence type="ECO:0000256" key="2">
    <source>
        <dbReference type="ARBA" id="ARBA00022576"/>
    </source>
</evidence>
<proteinExistence type="inferred from homology"/>
<keyword evidence="5 7" id="KW-0670">Pyruvate</keyword>
<gene>
    <name evidence="7" type="primary">phnW</name>
    <name evidence="9" type="ORF">L0M14_27400</name>
</gene>
<dbReference type="Gene3D" id="3.90.1150.10">
    <property type="entry name" value="Aspartate Aminotransferase, domain 1"/>
    <property type="match status" value="1"/>
</dbReference>
<dbReference type="HAMAP" id="MF_01376">
    <property type="entry name" value="PhnW_aminotrans_5"/>
    <property type="match status" value="1"/>
</dbReference>
<dbReference type="EMBL" id="CP090978">
    <property type="protein sequence ID" value="UJF33217.1"/>
    <property type="molecule type" value="Genomic_DNA"/>
</dbReference>
<organism evidence="9 10">
    <name type="scientific">Paenibacillus hexagrammi</name>
    <dbReference type="NCBI Taxonomy" id="2908839"/>
    <lineage>
        <taxon>Bacteria</taxon>
        <taxon>Bacillati</taxon>
        <taxon>Bacillota</taxon>
        <taxon>Bacilli</taxon>
        <taxon>Bacillales</taxon>
        <taxon>Paenibacillaceae</taxon>
        <taxon>Paenibacillus</taxon>
    </lineage>
</organism>
<dbReference type="InterPro" id="IPR024169">
    <property type="entry name" value="SP_NH2Trfase/AEP_transaminase"/>
</dbReference>
<evidence type="ECO:0000256" key="4">
    <source>
        <dbReference type="ARBA" id="ARBA00022898"/>
    </source>
</evidence>
<feature type="domain" description="Aminotransferase class V" evidence="8">
    <location>
        <begin position="28"/>
        <end position="268"/>
    </location>
</feature>
<dbReference type="GO" id="GO:0047304">
    <property type="term" value="F:2-aminoethylphosphonate-pyruvate transaminase activity"/>
    <property type="evidence" value="ECO:0007669"/>
    <property type="project" value="UniProtKB-EC"/>
</dbReference>
<evidence type="ECO:0000256" key="6">
    <source>
        <dbReference type="ARBA" id="ARBA00049460"/>
    </source>
</evidence>
<dbReference type="InterPro" id="IPR015422">
    <property type="entry name" value="PyrdxlP-dep_Trfase_small"/>
</dbReference>
<reference evidence="9 10" key="1">
    <citation type="journal article" date="2024" name="Int. J. Syst. Evol. Microbiol.">
        <title>Paenibacillus hexagrammi sp. nov., a novel bacterium isolated from the gut content of Hexagrammos agrammus.</title>
        <authorList>
            <person name="Jung H.K."/>
            <person name="Kim D.G."/>
            <person name="Zin H."/>
            <person name="Park J."/>
            <person name="Jung H."/>
            <person name="Kim Y.O."/>
            <person name="Kong H.J."/>
            <person name="Kim J.W."/>
            <person name="Kim Y.S."/>
        </authorList>
    </citation>
    <scope>NUCLEOTIDE SEQUENCE [LARGE SCALE GENOMIC DNA]</scope>
    <source>
        <strain evidence="9 10">YPD9-1</strain>
    </source>
</reference>
<dbReference type="Gene3D" id="3.40.640.10">
    <property type="entry name" value="Type I PLP-dependent aspartate aminotransferase-like (Major domain)"/>
    <property type="match status" value="1"/>
</dbReference>
<dbReference type="SUPFAM" id="SSF53383">
    <property type="entry name" value="PLP-dependent transferases"/>
    <property type="match status" value="1"/>
</dbReference>
<keyword evidence="4 7" id="KW-0663">Pyridoxal phosphate</keyword>
<keyword evidence="2 7" id="KW-0032">Aminotransferase</keyword>
<evidence type="ECO:0000256" key="5">
    <source>
        <dbReference type="ARBA" id="ARBA00023317"/>
    </source>
</evidence>
<comment type="subunit">
    <text evidence="7">Homodimer.</text>
</comment>
<name>A0ABY3SGU2_9BACL</name>
<comment type="catalytic activity">
    <reaction evidence="6 7">
        <text>(2-aminoethyl)phosphonate + pyruvate = phosphonoacetaldehyde + L-alanine</text>
        <dbReference type="Rhea" id="RHEA:17021"/>
        <dbReference type="ChEBI" id="CHEBI:15361"/>
        <dbReference type="ChEBI" id="CHEBI:57418"/>
        <dbReference type="ChEBI" id="CHEBI:57972"/>
        <dbReference type="ChEBI" id="CHEBI:58383"/>
        <dbReference type="EC" id="2.6.1.37"/>
    </reaction>
</comment>
<evidence type="ECO:0000259" key="8">
    <source>
        <dbReference type="Pfam" id="PF00266"/>
    </source>
</evidence>
<keyword evidence="10" id="KW-1185">Reference proteome</keyword>
<dbReference type="PANTHER" id="PTHR42778">
    <property type="entry name" value="2-AMINOETHYLPHOSPHONATE--PYRUVATE TRANSAMINASE"/>
    <property type="match status" value="1"/>
</dbReference>
<dbReference type="RefSeq" id="WP_235119555.1">
    <property type="nucleotide sequence ID" value="NZ_CP090978.1"/>
</dbReference>
<dbReference type="InterPro" id="IPR012703">
    <property type="entry name" value="NH2EtPonate_pyrv_transaminase"/>
</dbReference>
<keyword evidence="3 7" id="KW-0808">Transferase</keyword>
<dbReference type="NCBIfam" id="NF010006">
    <property type="entry name" value="PRK13479.1"/>
    <property type="match status" value="1"/>
</dbReference>
<dbReference type="PIRSF" id="PIRSF000524">
    <property type="entry name" value="SPT"/>
    <property type="match status" value="1"/>
</dbReference>
<sequence length="355" mass="39809">MKWAQVVPDICPRELDFGYLMKFVSRSLTRFVASTKNYETILIGGSGTAAVESVISSVSADKAILIINNGAYGKRMLEIAQAYGINAIEFVQSPVEPINTESLSILLEQRSSEISHIAVVHNETTTGLLNPIELIGAICRKFGIEMIVDAMSSFGAVPIQMEEMNISYLIASSNKNLQGMAGVGFIIANKQSLTSLRDIPPKNFYLNLYQNYKYFLDNHQMRFTPPVQTLYALREAIIETMEETIPGRYERYSGMWKKLIEGLKKLGLAFLVEEQYHSKIITSIVEPQLPGYCFEDMHDYLFANGFTIYPGKLHGKNTFRIANIGAINEQDISNFLMLLETYLGGVSGENIERIH</sequence>
<comment type="cofactor">
    <cofactor evidence="1 7">
        <name>pyridoxal 5'-phosphate</name>
        <dbReference type="ChEBI" id="CHEBI:597326"/>
    </cofactor>
</comment>
<dbReference type="EC" id="2.6.1.37" evidence="7"/>
<dbReference type="InterPro" id="IPR015421">
    <property type="entry name" value="PyrdxlP-dep_Trfase_major"/>
</dbReference>
<feature type="modified residue" description="N6-(pyridoxal phosphate)lysine" evidence="7">
    <location>
        <position position="175"/>
    </location>
</feature>
<evidence type="ECO:0000256" key="1">
    <source>
        <dbReference type="ARBA" id="ARBA00001933"/>
    </source>
</evidence>
<dbReference type="Pfam" id="PF00266">
    <property type="entry name" value="Aminotran_5"/>
    <property type="match status" value="1"/>
</dbReference>
<dbReference type="InterPro" id="IPR000192">
    <property type="entry name" value="Aminotrans_V_dom"/>
</dbReference>
<dbReference type="Proteomes" id="UP001649230">
    <property type="component" value="Chromosome"/>
</dbReference>
<comment type="similarity">
    <text evidence="7">Belongs to the class-V pyridoxal-phosphate-dependent aminotransferase family. PhnW subfamily.</text>
</comment>
<evidence type="ECO:0000256" key="3">
    <source>
        <dbReference type="ARBA" id="ARBA00022679"/>
    </source>
</evidence>